<organism evidence="1 2">
    <name type="scientific">Achromobacter seleniivolatilans</name>
    <dbReference type="NCBI Taxonomy" id="3047478"/>
    <lineage>
        <taxon>Bacteria</taxon>
        <taxon>Pseudomonadati</taxon>
        <taxon>Pseudomonadota</taxon>
        <taxon>Betaproteobacteria</taxon>
        <taxon>Burkholderiales</taxon>
        <taxon>Alcaligenaceae</taxon>
        <taxon>Achromobacter</taxon>
    </lineage>
</organism>
<dbReference type="RefSeq" id="WP_306942596.1">
    <property type="nucleotide sequence ID" value="NZ_CP132976.1"/>
</dbReference>
<sequence length="201" mass="21926">MNTQDTGANELDAVSPLDMNIRAPSYFVLQTGHHCAACKQSTPVFALAVPPGHESTEADIELDEDSANTMGLDPDAFHDWLFSPVQWLKVSGPALISQTGLLSESVAQTLQGLAPAFRPDPASHGQWTNFCEHCGKAVWEGLLYPTVGQPFCPKDDIAAARINVHTVNAPFAAFYGMCWSDSYRNKWPLFKRLGVECSEAD</sequence>
<proteinExistence type="predicted"/>
<dbReference type="Proteomes" id="UP001234798">
    <property type="component" value="Chromosome"/>
</dbReference>
<reference evidence="1 2" key="1">
    <citation type="submission" date="2023-08" db="EMBL/GenBank/DDBJ databases">
        <title>Achromobacter seleniivolatilans sp. nov., isolated from seleniferous soil.</title>
        <authorList>
            <person name="Zhang S."/>
            <person name="Li K."/>
            <person name="Peng J."/>
            <person name="Zhao Q."/>
            <person name="Wang H."/>
            <person name="Guo Y."/>
        </authorList>
    </citation>
    <scope>NUCLEOTIDE SEQUENCE [LARGE SCALE GENOMIC DNA]</scope>
    <source>
        <strain evidence="1 2">R39</strain>
    </source>
</reference>
<gene>
    <name evidence="1" type="ORF">RAS12_25415</name>
</gene>
<evidence type="ECO:0000313" key="1">
    <source>
        <dbReference type="EMBL" id="WMD19919.1"/>
    </source>
</evidence>
<name>A0ABY9LYS9_9BURK</name>
<dbReference type="EMBL" id="CP132976">
    <property type="protein sequence ID" value="WMD19919.1"/>
    <property type="molecule type" value="Genomic_DNA"/>
</dbReference>
<protein>
    <submittedName>
        <fullName evidence="1">Uncharacterized protein</fullName>
    </submittedName>
</protein>
<evidence type="ECO:0000313" key="2">
    <source>
        <dbReference type="Proteomes" id="UP001234798"/>
    </source>
</evidence>
<accession>A0ABY9LYS9</accession>
<keyword evidence="2" id="KW-1185">Reference proteome</keyword>